<dbReference type="InterPro" id="IPR011037">
    <property type="entry name" value="Pyrv_Knase-like_insert_dom_sf"/>
</dbReference>
<evidence type="ECO:0000313" key="2">
    <source>
        <dbReference type="EMBL" id="GGC88888.1"/>
    </source>
</evidence>
<sequence length="283" mass="31285">MPTITELTLYPIKSCAGIPLREATVTATGLSHDFIYDREWMVVNDQGQFLTQREHPRMALIQPSIQSEKLVVRAPGMLPLEIPLDLPDPASAATLQVQVWDSVLNAYDCDLTTATWFSNAVGTPCRLVRFHPDAQRLASKKWTGDIDVPTMFADGYPMLLISAASLEDLNGRLQAQGRSSIPMNRFRPNIVMDGIEAYEEDYAESFDIGSIRLKPVKPCPRCPMPSVDQATGQFGPDPMDILQTYRANPLVDGGITFGMNLILLSGEDQVLRVGDEVELSLAF</sequence>
<reference evidence="2" key="1">
    <citation type="journal article" date="2014" name="Int. J. Syst. Evol. Microbiol.">
        <title>Complete genome sequence of Corynebacterium casei LMG S-19264T (=DSM 44701T), isolated from a smear-ripened cheese.</title>
        <authorList>
            <consortium name="US DOE Joint Genome Institute (JGI-PGF)"/>
            <person name="Walter F."/>
            <person name="Albersmeier A."/>
            <person name="Kalinowski J."/>
            <person name="Ruckert C."/>
        </authorList>
    </citation>
    <scope>NUCLEOTIDE SEQUENCE</scope>
    <source>
        <strain evidence="2">CGMCC 1.10998</strain>
    </source>
</reference>
<dbReference type="GO" id="GO:0030151">
    <property type="term" value="F:molybdenum ion binding"/>
    <property type="evidence" value="ECO:0007669"/>
    <property type="project" value="InterPro"/>
</dbReference>
<dbReference type="Proteomes" id="UP000637423">
    <property type="component" value="Unassembled WGS sequence"/>
</dbReference>
<accession>A0A916XN64</accession>
<dbReference type="SUPFAM" id="SSF50800">
    <property type="entry name" value="PK beta-barrel domain-like"/>
    <property type="match status" value="1"/>
</dbReference>
<dbReference type="PROSITE" id="PS51340">
    <property type="entry name" value="MOSC"/>
    <property type="match status" value="1"/>
</dbReference>
<dbReference type="Pfam" id="PF03473">
    <property type="entry name" value="MOSC"/>
    <property type="match status" value="1"/>
</dbReference>
<feature type="domain" description="MOSC" evidence="1">
    <location>
        <begin position="125"/>
        <end position="280"/>
    </location>
</feature>
<reference evidence="2" key="2">
    <citation type="submission" date="2020-09" db="EMBL/GenBank/DDBJ databases">
        <authorList>
            <person name="Sun Q."/>
            <person name="Zhou Y."/>
        </authorList>
    </citation>
    <scope>NUCLEOTIDE SEQUENCE</scope>
    <source>
        <strain evidence="2">CGMCC 1.10998</strain>
    </source>
</reference>
<organism evidence="2 3">
    <name type="scientific">Undibacterium terreum</name>
    <dbReference type="NCBI Taxonomy" id="1224302"/>
    <lineage>
        <taxon>Bacteria</taxon>
        <taxon>Pseudomonadati</taxon>
        <taxon>Pseudomonadota</taxon>
        <taxon>Betaproteobacteria</taxon>
        <taxon>Burkholderiales</taxon>
        <taxon>Oxalobacteraceae</taxon>
        <taxon>Undibacterium</taxon>
    </lineage>
</organism>
<dbReference type="GO" id="GO:0030170">
    <property type="term" value="F:pyridoxal phosphate binding"/>
    <property type="evidence" value="ECO:0007669"/>
    <property type="project" value="InterPro"/>
</dbReference>
<protein>
    <submittedName>
        <fullName evidence="2">Fe-S protein</fullName>
    </submittedName>
</protein>
<dbReference type="Pfam" id="PF03476">
    <property type="entry name" value="MOSC_N"/>
    <property type="match status" value="1"/>
</dbReference>
<evidence type="ECO:0000259" key="1">
    <source>
        <dbReference type="PROSITE" id="PS51340"/>
    </source>
</evidence>
<dbReference type="GO" id="GO:0003824">
    <property type="term" value="F:catalytic activity"/>
    <property type="evidence" value="ECO:0007669"/>
    <property type="project" value="InterPro"/>
</dbReference>
<dbReference type="SUPFAM" id="SSF141673">
    <property type="entry name" value="MOSC N-terminal domain-like"/>
    <property type="match status" value="1"/>
</dbReference>
<proteinExistence type="predicted"/>
<gene>
    <name evidence="2" type="ORF">GCM10011396_40140</name>
</gene>
<dbReference type="PANTHER" id="PTHR14237">
    <property type="entry name" value="MOLYBDOPTERIN COFACTOR SULFURASE MOSC"/>
    <property type="match status" value="1"/>
</dbReference>
<dbReference type="AlphaFoldDB" id="A0A916XN64"/>
<dbReference type="PANTHER" id="PTHR14237:SF19">
    <property type="entry name" value="MITOCHONDRIAL AMIDOXIME REDUCING COMPONENT 1"/>
    <property type="match status" value="1"/>
</dbReference>
<keyword evidence="3" id="KW-1185">Reference proteome</keyword>
<dbReference type="InterPro" id="IPR005303">
    <property type="entry name" value="MOCOS_middle"/>
</dbReference>
<evidence type="ECO:0000313" key="3">
    <source>
        <dbReference type="Proteomes" id="UP000637423"/>
    </source>
</evidence>
<comment type="caution">
    <text evidence="2">The sequence shown here is derived from an EMBL/GenBank/DDBJ whole genome shotgun (WGS) entry which is preliminary data.</text>
</comment>
<dbReference type="EMBL" id="BMED01000004">
    <property type="protein sequence ID" value="GGC88888.1"/>
    <property type="molecule type" value="Genomic_DNA"/>
</dbReference>
<dbReference type="RefSeq" id="WP_188567889.1">
    <property type="nucleotide sequence ID" value="NZ_BMED01000004.1"/>
</dbReference>
<dbReference type="InterPro" id="IPR005302">
    <property type="entry name" value="MoCF_Sase_C"/>
</dbReference>
<name>A0A916XN64_9BURK</name>